<proteinExistence type="predicted"/>
<dbReference type="Proteomes" id="UP000095287">
    <property type="component" value="Unplaced"/>
</dbReference>
<dbReference type="AlphaFoldDB" id="A0A1I7YHT7"/>
<reference evidence="2" key="1">
    <citation type="submission" date="2016-11" db="UniProtKB">
        <authorList>
            <consortium name="WormBaseParasite"/>
        </authorList>
    </citation>
    <scope>IDENTIFICATION</scope>
</reference>
<sequence>MDAYFDMFPTSEFDIPETLAISYVFKAVSIFGSAALILELWSSAQGGCVSAHSSDRSSVASHSLPQPFELPDYTVTRAFPRSFEFFCLCEGVDVLVRVGFFALFC</sequence>
<name>A0A1I7YHT7_9BILA</name>
<accession>A0A1I7YHT7</accession>
<dbReference type="WBParaSite" id="L893_g16525.t1">
    <property type="protein sequence ID" value="L893_g16525.t1"/>
    <property type="gene ID" value="L893_g16525"/>
</dbReference>
<evidence type="ECO:0000313" key="1">
    <source>
        <dbReference type="Proteomes" id="UP000095287"/>
    </source>
</evidence>
<organism evidence="1 2">
    <name type="scientific">Steinernema glaseri</name>
    <dbReference type="NCBI Taxonomy" id="37863"/>
    <lineage>
        <taxon>Eukaryota</taxon>
        <taxon>Metazoa</taxon>
        <taxon>Ecdysozoa</taxon>
        <taxon>Nematoda</taxon>
        <taxon>Chromadorea</taxon>
        <taxon>Rhabditida</taxon>
        <taxon>Tylenchina</taxon>
        <taxon>Panagrolaimomorpha</taxon>
        <taxon>Strongyloidoidea</taxon>
        <taxon>Steinernematidae</taxon>
        <taxon>Steinernema</taxon>
    </lineage>
</organism>
<protein>
    <submittedName>
        <fullName evidence="2">Neur_chan_memb domain-containing protein</fullName>
    </submittedName>
</protein>
<keyword evidence="1" id="KW-1185">Reference proteome</keyword>
<evidence type="ECO:0000313" key="2">
    <source>
        <dbReference type="WBParaSite" id="L893_g16525.t1"/>
    </source>
</evidence>